<accession>A0A9P3ZIY4</accession>
<evidence type="ECO:0000313" key="3">
    <source>
        <dbReference type="Proteomes" id="UP000323119"/>
    </source>
</evidence>
<feature type="domain" description="Helix-turn-helix" evidence="1">
    <location>
        <begin position="56"/>
        <end position="92"/>
    </location>
</feature>
<evidence type="ECO:0000313" key="2">
    <source>
        <dbReference type="EMBL" id="KAA2561778.1"/>
    </source>
</evidence>
<sequence>MDKIILVTQEELKALIYEVLENYYKDKKLEKEQEYSNSLTIDAAVDFLTHIGFPTSKTQLYRLTSNKKIPHGKYGNRLVFRKNELLIWAEKNTTRYDQ</sequence>
<dbReference type="RefSeq" id="WP_055202286.1">
    <property type="nucleotide sequence ID" value="NZ_JADMRE010000006.1"/>
</dbReference>
<gene>
    <name evidence="2" type="ORF">F2S36_07480</name>
</gene>
<dbReference type="EMBL" id="VVUY01000005">
    <property type="protein sequence ID" value="KAA2561778.1"/>
    <property type="molecule type" value="Genomic_DNA"/>
</dbReference>
<name>A0A9P3ZIY4_9BACT</name>
<organism evidence="2 3">
    <name type="scientific">Alistipes onderdonkii</name>
    <dbReference type="NCBI Taxonomy" id="328813"/>
    <lineage>
        <taxon>Bacteria</taxon>
        <taxon>Pseudomonadati</taxon>
        <taxon>Bacteroidota</taxon>
        <taxon>Bacteroidia</taxon>
        <taxon>Bacteroidales</taxon>
        <taxon>Rikenellaceae</taxon>
        <taxon>Alistipes</taxon>
    </lineage>
</organism>
<comment type="caution">
    <text evidence="2">The sequence shown here is derived from an EMBL/GenBank/DDBJ whole genome shotgun (WGS) entry which is preliminary data.</text>
</comment>
<reference evidence="2 3" key="1">
    <citation type="journal article" date="2019" name="Nat. Med.">
        <title>A library of human gut bacterial isolates paired with longitudinal multiomics data enables mechanistic microbiome research.</title>
        <authorList>
            <person name="Poyet M."/>
            <person name="Groussin M."/>
            <person name="Gibbons S.M."/>
            <person name="Avila-Pacheco J."/>
            <person name="Jiang X."/>
            <person name="Kearney S.M."/>
            <person name="Perrotta A.R."/>
            <person name="Berdy B."/>
            <person name="Zhao S."/>
            <person name="Lieberman T.D."/>
            <person name="Swanson P.K."/>
            <person name="Smith M."/>
            <person name="Roesemann S."/>
            <person name="Alexander J.E."/>
            <person name="Rich S.A."/>
            <person name="Livny J."/>
            <person name="Vlamakis H."/>
            <person name="Clish C."/>
            <person name="Bullock K."/>
            <person name="Deik A."/>
            <person name="Scott J."/>
            <person name="Pierce K.A."/>
            <person name="Xavier R.J."/>
            <person name="Alm E.J."/>
        </authorList>
    </citation>
    <scope>NUCLEOTIDE SEQUENCE [LARGE SCALE GENOMIC DNA]</scope>
    <source>
        <strain evidence="2 3">BIOML-A204</strain>
    </source>
</reference>
<dbReference type="Pfam" id="PF12728">
    <property type="entry name" value="HTH_17"/>
    <property type="match status" value="1"/>
</dbReference>
<evidence type="ECO:0000259" key="1">
    <source>
        <dbReference type="Pfam" id="PF12728"/>
    </source>
</evidence>
<dbReference type="Proteomes" id="UP000323119">
    <property type="component" value="Unassembled WGS sequence"/>
</dbReference>
<dbReference type="InterPro" id="IPR041657">
    <property type="entry name" value="HTH_17"/>
</dbReference>
<protein>
    <submittedName>
        <fullName evidence="2">Helix-turn-helix domain-containing protein</fullName>
    </submittedName>
</protein>
<proteinExistence type="predicted"/>
<dbReference type="AlphaFoldDB" id="A0A9P3ZIY4"/>